<reference evidence="14" key="1">
    <citation type="submission" date="2020-12" db="UniProtKB">
        <authorList>
            <consortium name="WormBaseParasite"/>
        </authorList>
    </citation>
    <scope>IDENTIFICATION</scope>
    <source>
        <strain evidence="14">MHco3</strain>
    </source>
</reference>
<dbReference type="Pfam" id="PF00665">
    <property type="entry name" value="rve"/>
    <property type="match status" value="1"/>
</dbReference>
<dbReference type="Proteomes" id="UP000025227">
    <property type="component" value="Unplaced"/>
</dbReference>
<dbReference type="Pfam" id="PF00098">
    <property type="entry name" value="zf-CCHC"/>
    <property type="match status" value="1"/>
</dbReference>
<dbReference type="Gene3D" id="1.10.340.70">
    <property type="match status" value="1"/>
</dbReference>
<keyword evidence="2" id="KW-0808">Transferase</keyword>
<dbReference type="SUPFAM" id="SSF57756">
    <property type="entry name" value="Retrovirus zinc finger-like domains"/>
    <property type="match status" value="1"/>
</dbReference>
<dbReference type="Gene3D" id="4.10.60.10">
    <property type="entry name" value="Zinc finger, CCHC-type"/>
    <property type="match status" value="1"/>
</dbReference>
<dbReference type="FunFam" id="1.10.340.70:FF:000001">
    <property type="entry name" value="Retrovirus-related Pol polyprotein from transposon gypsy-like Protein"/>
    <property type="match status" value="1"/>
</dbReference>
<dbReference type="InterPro" id="IPR043502">
    <property type="entry name" value="DNA/RNA_pol_sf"/>
</dbReference>
<evidence type="ECO:0000259" key="12">
    <source>
        <dbReference type="PROSITE" id="PS50994"/>
    </source>
</evidence>
<feature type="domain" description="Integrase catalytic" evidence="12">
    <location>
        <begin position="1425"/>
        <end position="1575"/>
    </location>
</feature>
<feature type="region of interest" description="Disordered" evidence="9">
    <location>
        <begin position="1"/>
        <end position="34"/>
    </location>
</feature>
<dbReference type="Pfam" id="PF17921">
    <property type="entry name" value="Integrase_H2C2"/>
    <property type="match status" value="1"/>
</dbReference>
<dbReference type="Gene3D" id="3.30.70.270">
    <property type="match status" value="2"/>
</dbReference>
<feature type="compositionally biased region" description="Basic and acidic residues" evidence="9">
    <location>
        <begin position="166"/>
        <end position="177"/>
    </location>
</feature>
<dbReference type="InterPro" id="IPR041373">
    <property type="entry name" value="RT_RNaseH"/>
</dbReference>
<dbReference type="PANTHER" id="PTHR37984">
    <property type="entry name" value="PROTEIN CBG26694"/>
    <property type="match status" value="1"/>
</dbReference>
<feature type="domain" description="CCHC-type" evidence="10">
    <location>
        <begin position="491"/>
        <end position="507"/>
    </location>
</feature>
<dbReference type="GO" id="GO:0015074">
    <property type="term" value="P:DNA integration"/>
    <property type="evidence" value="ECO:0007669"/>
    <property type="project" value="InterPro"/>
</dbReference>
<keyword evidence="7" id="KW-0695">RNA-directed DNA polymerase</keyword>
<dbReference type="GO" id="GO:0003676">
    <property type="term" value="F:nucleic acid binding"/>
    <property type="evidence" value="ECO:0007669"/>
    <property type="project" value="InterPro"/>
</dbReference>
<keyword evidence="13" id="KW-1185">Reference proteome</keyword>
<dbReference type="PANTHER" id="PTHR37984:SF5">
    <property type="entry name" value="PROTEIN NYNRIN-LIKE"/>
    <property type="match status" value="1"/>
</dbReference>
<dbReference type="CDD" id="cd09274">
    <property type="entry name" value="RNase_HI_RT_Ty3"/>
    <property type="match status" value="1"/>
</dbReference>
<dbReference type="GO" id="GO:0019899">
    <property type="term" value="F:enzyme binding"/>
    <property type="evidence" value="ECO:0007669"/>
    <property type="project" value="UniProtKB-ARBA"/>
</dbReference>
<evidence type="ECO:0000256" key="6">
    <source>
        <dbReference type="ARBA" id="ARBA00022801"/>
    </source>
</evidence>
<evidence type="ECO:0000256" key="3">
    <source>
        <dbReference type="ARBA" id="ARBA00022695"/>
    </source>
</evidence>
<keyword evidence="6" id="KW-0378">Hydrolase</keyword>
<accession>A0A7I4XZ41</accession>
<dbReference type="SMART" id="SM00343">
    <property type="entry name" value="ZnF_C2HC"/>
    <property type="match status" value="1"/>
</dbReference>
<dbReference type="InterPro" id="IPR036397">
    <property type="entry name" value="RNaseH_sf"/>
</dbReference>
<evidence type="ECO:0000256" key="4">
    <source>
        <dbReference type="ARBA" id="ARBA00022722"/>
    </source>
</evidence>
<protein>
    <recommendedName>
        <fullName evidence="1">RNA-directed DNA polymerase</fullName>
        <ecNumber evidence="1">2.7.7.49</ecNumber>
    </recommendedName>
</protein>
<dbReference type="Pfam" id="PF17917">
    <property type="entry name" value="RT_RNaseH"/>
    <property type="match status" value="1"/>
</dbReference>
<dbReference type="GO" id="GO:0016787">
    <property type="term" value="F:hydrolase activity"/>
    <property type="evidence" value="ECO:0007669"/>
    <property type="project" value="UniProtKB-KW"/>
</dbReference>
<dbReference type="Gene3D" id="3.10.10.10">
    <property type="entry name" value="HIV Type 1 Reverse Transcriptase, subunit A, domain 1"/>
    <property type="match status" value="1"/>
</dbReference>
<dbReference type="WBParaSite" id="HCON_00023130-00001">
    <property type="protein sequence ID" value="HCON_00023130-00001"/>
    <property type="gene ID" value="HCON_00023130"/>
</dbReference>
<dbReference type="InterPro" id="IPR041588">
    <property type="entry name" value="Integrase_H2C2"/>
</dbReference>
<dbReference type="PROSITE" id="PS50158">
    <property type="entry name" value="ZF_CCHC"/>
    <property type="match status" value="1"/>
</dbReference>
<dbReference type="InterPro" id="IPR001584">
    <property type="entry name" value="Integrase_cat-core"/>
</dbReference>
<evidence type="ECO:0000259" key="11">
    <source>
        <dbReference type="PROSITE" id="PS50878"/>
    </source>
</evidence>
<feature type="compositionally biased region" description="Basic and acidic residues" evidence="9">
    <location>
        <begin position="14"/>
        <end position="27"/>
    </location>
</feature>
<dbReference type="CDD" id="cd00303">
    <property type="entry name" value="retropepsin_like"/>
    <property type="match status" value="1"/>
</dbReference>
<proteinExistence type="predicted"/>
<evidence type="ECO:0000313" key="14">
    <source>
        <dbReference type="WBParaSite" id="HCON_00023130-00001"/>
    </source>
</evidence>
<feature type="domain" description="Reverse transcriptase" evidence="11">
    <location>
        <begin position="868"/>
        <end position="1047"/>
    </location>
</feature>
<dbReference type="FunFam" id="3.10.20.370:FF:000001">
    <property type="entry name" value="Retrovirus-related Pol polyprotein from transposon 17.6-like protein"/>
    <property type="match status" value="1"/>
</dbReference>
<dbReference type="InterPro" id="IPR001878">
    <property type="entry name" value="Znf_CCHC"/>
</dbReference>
<keyword evidence="8" id="KW-0862">Zinc</keyword>
<evidence type="ECO:0000313" key="13">
    <source>
        <dbReference type="Proteomes" id="UP000025227"/>
    </source>
</evidence>
<keyword evidence="8" id="KW-0479">Metal-binding</keyword>
<organism evidence="13 14">
    <name type="scientific">Haemonchus contortus</name>
    <name type="common">Barber pole worm</name>
    <dbReference type="NCBI Taxonomy" id="6289"/>
    <lineage>
        <taxon>Eukaryota</taxon>
        <taxon>Metazoa</taxon>
        <taxon>Ecdysozoa</taxon>
        <taxon>Nematoda</taxon>
        <taxon>Chromadorea</taxon>
        <taxon>Rhabditida</taxon>
        <taxon>Rhabditina</taxon>
        <taxon>Rhabditomorpha</taxon>
        <taxon>Strongyloidea</taxon>
        <taxon>Trichostrongylidae</taxon>
        <taxon>Haemonchus</taxon>
    </lineage>
</organism>
<dbReference type="OrthoDB" id="154058at2759"/>
<dbReference type="PROSITE" id="PS50994">
    <property type="entry name" value="INTEGRASE"/>
    <property type="match status" value="1"/>
</dbReference>
<evidence type="ECO:0000259" key="10">
    <source>
        <dbReference type="PROSITE" id="PS50158"/>
    </source>
</evidence>
<keyword evidence="8" id="KW-0863">Zinc-finger</keyword>
<sequence length="1575" mass="178502">MDDCRNTAEAAVRSQERALEMEQDKENVQGSEVSGTGKEIVTLLRGEIGRAVESMKSIGPKIKGDLEEARIAPKYRLMIDRSVEQQVQNACETLETLEWGMKSYLTFGKELMDSLQKRGIESLEDWHDFLKVVERDGDLLAEICNMLDTDVLQVRDVVGEIQKLQEKQAKDMMRNDEEMSDEDMEGTEINSKTRKENQSASAENGKLQMTSQMSERYHEPVEIGAACAPHLKTHLEQWEKAAEQTATGANYMDSFLKFLQASSCVDPGVFRGKPGENFKEFLRRFRRKYGSLGYSDRSLLEILADDHLDEKAKNVFLAIPQEQVEKGFEAVVRELDRLLSNESTAARMRALNELRSLKLRPNQSISEFCVVLEKLARKANPNCAIAERSLEYAQILLDNVREWSEHVQLLSLLHRSDPSSAYNEIKQLAITIEQTRTVYGTGRKSMVTGTEWKKRAQAYNSHRESDRFRPPNTVEHQIGYADKKKDDVETRKCFNCSKFGHIARNCPLGRPVVNNIVENRAKTKDNRKGARISDLVRQTRAMGMVVEKGSATTNLVGKKSTAWVSMLNERVRALIDTGSMISIVPIGLLARAQDNGFDVDSLTVIDRESLEPVYDASNNEMQFLGGVSIAVKIEGGSEYEVAFYISKEKGHEVLLETNALGGLGVQIHLPRAPLFPIQRSSHSGKVTVARRTYIPPYSSAVVQARCDIDEGSAERIIWPLSNGMAAGVFKIENCECAIPVINEKSEPMMWREGDEIGHWSTEKWREGWDELKPALLEERGSILEPMARKQKLLEQIAQNRSSKEIPEDIRTLLEEKQEAFAVCDQELSATSEVEMDVDTGDHPPIKLKARPVPLAMRAKLKEMLNDLVSRKIIEKSASAWAFPIVLVEKKDGSLRLCVDYRELNKCIRQDAYPMPTIDAMLQSMAGKRYFSTLDLYSGYWQIPLTQEAREKTAFATTEGLFQFRVTPFGLSTSPAVFQRMMDTVLKDMLGNEVFCYIDDIMICTKTRERHLELLRAVFTRLIEAGLRLKAEKCVLMETKVSFLGHVIDGAGIHTDPRKAEAVKNYPVPKDVRQLRTFLGMAAFYRKFCLNFAKTASPLFELTSSKRAWNWTSECDEAFEKVKQFICSAPVLKQPDMEKARTGEKPFVIYTDASTTGLGAVLAQEDEDKYLHPIYFASKALSKAEKRYHVTDLEALAVMFAIKRFHMFIYGVPTTVMTDHQPLTALFKRSNVSARVLRWSLEVQRYKLEIKYVKGRANVVADALSRGVRVEGETESLQGLNEAVVNVLAVGKKTKWLEELEEDEDFSLVLDALRKDDLNRTLRMRGTNNWIRVADFVMENGNLKMYTEEGALVCVVPKSARYEVFHEAHAGELAGHFSAFKLLKKMRKEVFWPTMTQDVSRWTKECQRCFVHNPRPVGIPPLKPIVTTKPYELIGVDVLELGLTSSGNKYAVTVIDHFSKFAQAYPTADKSAETVANVIFERWIVDGCRWPKAILSDKGGEFENRVMEELMKVTKIQHITTKGYNPRENGITERLNGTIVAMLRRSTAVPTEWDKRLPFCMLAYNMTPHRSTGENH</sequence>
<keyword evidence="3" id="KW-0548">Nucleotidyltransferase</keyword>
<dbReference type="GO" id="GO:0042575">
    <property type="term" value="C:DNA polymerase complex"/>
    <property type="evidence" value="ECO:0007669"/>
    <property type="project" value="UniProtKB-ARBA"/>
</dbReference>
<dbReference type="Gene3D" id="3.30.420.10">
    <property type="entry name" value="Ribonuclease H-like superfamily/Ribonuclease H"/>
    <property type="match status" value="1"/>
</dbReference>
<evidence type="ECO:0000256" key="1">
    <source>
        <dbReference type="ARBA" id="ARBA00012493"/>
    </source>
</evidence>
<dbReference type="FunFam" id="3.30.70.270:FF:000020">
    <property type="entry name" value="Transposon Tf2-6 polyprotein-like Protein"/>
    <property type="match status" value="1"/>
</dbReference>
<dbReference type="InterPro" id="IPR036875">
    <property type="entry name" value="Znf_CCHC_sf"/>
</dbReference>
<dbReference type="InterPro" id="IPR000477">
    <property type="entry name" value="RT_dom"/>
</dbReference>
<dbReference type="PROSITE" id="PS50878">
    <property type="entry name" value="RT_POL"/>
    <property type="match status" value="1"/>
</dbReference>
<dbReference type="GO" id="GO:0003964">
    <property type="term" value="F:RNA-directed DNA polymerase activity"/>
    <property type="evidence" value="ECO:0007669"/>
    <property type="project" value="UniProtKB-KW"/>
</dbReference>
<dbReference type="EC" id="2.7.7.49" evidence="1"/>
<feature type="region of interest" description="Disordered" evidence="9">
    <location>
        <begin position="166"/>
        <end position="208"/>
    </location>
</feature>
<dbReference type="Gene3D" id="3.10.20.370">
    <property type="match status" value="1"/>
</dbReference>
<evidence type="ECO:0000256" key="2">
    <source>
        <dbReference type="ARBA" id="ARBA00022679"/>
    </source>
</evidence>
<dbReference type="SUPFAM" id="SSF53098">
    <property type="entry name" value="Ribonuclease H-like"/>
    <property type="match status" value="1"/>
</dbReference>
<keyword evidence="5" id="KW-0255">Endonuclease</keyword>
<evidence type="ECO:0000256" key="5">
    <source>
        <dbReference type="ARBA" id="ARBA00022759"/>
    </source>
</evidence>
<dbReference type="GO" id="GO:0008270">
    <property type="term" value="F:zinc ion binding"/>
    <property type="evidence" value="ECO:0007669"/>
    <property type="project" value="UniProtKB-KW"/>
</dbReference>
<dbReference type="InterPro" id="IPR043128">
    <property type="entry name" value="Rev_trsase/Diguanyl_cyclase"/>
</dbReference>
<keyword evidence="4" id="KW-0540">Nuclease</keyword>
<evidence type="ECO:0000256" key="8">
    <source>
        <dbReference type="PROSITE-ProRule" id="PRU00047"/>
    </source>
</evidence>
<dbReference type="CDD" id="cd01647">
    <property type="entry name" value="RT_LTR"/>
    <property type="match status" value="1"/>
</dbReference>
<dbReference type="GO" id="GO:0004519">
    <property type="term" value="F:endonuclease activity"/>
    <property type="evidence" value="ECO:0007669"/>
    <property type="project" value="UniProtKB-KW"/>
</dbReference>
<evidence type="ECO:0000256" key="7">
    <source>
        <dbReference type="ARBA" id="ARBA00022918"/>
    </source>
</evidence>
<dbReference type="Pfam" id="PF00078">
    <property type="entry name" value="RVT_1"/>
    <property type="match status" value="1"/>
</dbReference>
<dbReference type="InterPro" id="IPR012337">
    <property type="entry name" value="RNaseH-like_sf"/>
</dbReference>
<feature type="compositionally biased region" description="Polar residues" evidence="9">
    <location>
        <begin position="198"/>
        <end position="208"/>
    </location>
</feature>
<evidence type="ECO:0000256" key="9">
    <source>
        <dbReference type="SAM" id="MobiDB-lite"/>
    </source>
</evidence>
<dbReference type="InterPro" id="IPR050951">
    <property type="entry name" value="Retrovirus_Pol_polyprotein"/>
</dbReference>
<dbReference type="GO" id="GO:0005737">
    <property type="term" value="C:cytoplasm"/>
    <property type="evidence" value="ECO:0007669"/>
    <property type="project" value="UniProtKB-ARBA"/>
</dbReference>
<name>A0A7I4XZ41_HAECO</name>
<dbReference type="SUPFAM" id="SSF56672">
    <property type="entry name" value="DNA/RNA polymerases"/>
    <property type="match status" value="1"/>
</dbReference>